<dbReference type="EMBL" id="AB020538">
    <property type="protein sequence ID" value="BAA73616.1"/>
    <property type="molecule type" value="Genomic_DNA"/>
</dbReference>
<proteinExistence type="predicted"/>
<organism evidence="1">
    <name type="scientific">Wolbachia sp. wTai</name>
    <dbReference type="NCBI Taxonomy" id="110061"/>
    <lineage>
        <taxon>Bacteria</taxon>
        <taxon>Pseudomonadati</taxon>
        <taxon>Pseudomonadota</taxon>
        <taxon>Alphaproteobacteria</taxon>
        <taxon>Rickettsiales</taxon>
        <taxon>Anaplasmataceae</taxon>
        <taxon>Wolbachieae</taxon>
        <taxon>Wolbachia</taxon>
    </lineage>
</organism>
<dbReference type="AlphaFoldDB" id="Q9ZN91"/>
<gene>
    <name evidence="1" type="primary">orfH</name>
</gene>
<sequence length="49" mass="5351">MFNASCSVNRAEKNLGFFQQIPDQLSLISEDISSPNGQQILSGLRLPEG</sequence>
<evidence type="ECO:0000313" key="1">
    <source>
        <dbReference type="EMBL" id="BAA73616.1"/>
    </source>
</evidence>
<feature type="non-terminal residue" evidence="1">
    <location>
        <position position="49"/>
    </location>
</feature>
<protein>
    <submittedName>
        <fullName evidence="1">OrfH protein</fullName>
    </submittedName>
</protein>
<accession>Q9ZN91</accession>
<reference evidence="1" key="1">
    <citation type="journal article" date="1999" name="Published Only in Database">
        <title>Wolbachia sp. (strain wTai) orfH and ISW1 inserted in orfG, locus WT006.</title>
        <authorList>
            <person name="Masui S."/>
        </authorList>
    </citation>
    <scope>NUCLEOTIDE SEQUENCE</scope>
    <source>
        <strain evidence="1">WTai</strain>
    </source>
</reference>
<name>Q9ZN91_9RICK</name>